<evidence type="ECO:0008006" key="3">
    <source>
        <dbReference type="Google" id="ProtNLM"/>
    </source>
</evidence>
<dbReference type="Proteomes" id="UP000198838">
    <property type="component" value="Unassembled WGS sequence"/>
</dbReference>
<dbReference type="EMBL" id="FOJY01000017">
    <property type="protein sequence ID" value="SFB28169.1"/>
    <property type="molecule type" value="Genomic_DNA"/>
</dbReference>
<dbReference type="SUPFAM" id="SSF56059">
    <property type="entry name" value="Glutathione synthetase ATP-binding domain-like"/>
    <property type="match status" value="1"/>
</dbReference>
<proteinExistence type="predicted"/>
<dbReference type="RefSeq" id="WP_092873574.1">
    <property type="nucleotide sequence ID" value="NZ_FOJY01000017.1"/>
</dbReference>
<dbReference type="AlphaFoldDB" id="A0A1I0ZQW2"/>
<dbReference type="STRING" id="1120918.SAMN05216249_11712"/>
<reference evidence="1 2" key="1">
    <citation type="submission" date="2016-10" db="EMBL/GenBank/DDBJ databases">
        <authorList>
            <person name="de Groot N.N."/>
        </authorList>
    </citation>
    <scope>NUCLEOTIDE SEQUENCE [LARGE SCALE GENOMIC DNA]</scope>
    <source>
        <strain evidence="1 2">DSM 5522</strain>
    </source>
</reference>
<gene>
    <name evidence="1" type="ORF">SAMN05216249_11712</name>
</gene>
<organism evidence="1 2">
    <name type="scientific">Acetitomaculum ruminis DSM 5522</name>
    <dbReference type="NCBI Taxonomy" id="1120918"/>
    <lineage>
        <taxon>Bacteria</taxon>
        <taxon>Bacillati</taxon>
        <taxon>Bacillota</taxon>
        <taxon>Clostridia</taxon>
        <taxon>Lachnospirales</taxon>
        <taxon>Lachnospiraceae</taxon>
        <taxon>Acetitomaculum</taxon>
    </lineage>
</organism>
<accession>A0A1I0ZQW2</accession>
<evidence type="ECO:0000313" key="1">
    <source>
        <dbReference type="EMBL" id="SFB28169.1"/>
    </source>
</evidence>
<evidence type="ECO:0000313" key="2">
    <source>
        <dbReference type="Proteomes" id="UP000198838"/>
    </source>
</evidence>
<dbReference type="OrthoDB" id="9771802at2"/>
<sequence length="447" mass="51471">MYIENQAFIDSLNKTGLDENNRGKSVEYIKNSDILAHGKPVPFSYIPLFINDNDLEFFNEILKILQGILGKITNRYIIDEEYRKIFGFSKDLERLICLPCNYEEVIPVGRYDMFISPENVDKGLWDFKFCEFNTDGSGGMSRDLEISNLILKGEAVKLMSKEYKLFCMDSISFITKKLLQVYFSDKNAVDTPNFAIVDFREEGVMSDFNRFIECFKKAGINAKFVDVRDLEFDGERLTDKTDGRVIHGIYRRLVTGEILKRMDECENLIKAVEAEKVVLLGHFRTSIAHSKIINIALHHKKTKAFLTDEEIDFINLHIPKTYYLRDDLEKHILKEALENKDLWIVKPEEGFGSMGVCAGMDVSKDEWEGILRKNMNSFYVLQEFVKPLKMPLLSAKEKIIKEWPLMLGVYQAAGEVAGFYSRAGFEGVIDFSHDGICVTTLKADRKY</sequence>
<protein>
    <recommendedName>
        <fullName evidence="3">Glutathionylspermidine synthase preATP-grasp</fullName>
    </recommendedName>
</protein>
<name>A0A1I0ZQW2_9FIRM</name>
<keyword evidence="2" id="KW-1185">Reference proteome</keyword>